<accession>A0A160DGK0</accession>
<gene>
    <name evidence="2" type="primary">32</name>
    <name evidence="2" type="ORF">PBI_KATHERINEG_32</name>
</gene>
<keyword evidence="1" id="KW-0812">Transmembrane</keyword>
<dbReference type="KEGG" id="vg:28378391"/>
<evidence type="ECO:0000256" key="1">
    <source>
        <dbReference type="SAM" id="Phobius"/>
    </source>
</evidence>
<keyword evidence="1" id="KW-0472">Membrane</keyword>
<sequence>MTPFNPDSIGDYVTLIALAFFAMASTVLPVAIPLWSKVKKIEDHASSANEQVSNTHSTNLRDDIDRLAESIEAGFAESRTEFRLIQEALNLERRERMEGDLQLKGKLEVKVTE</sequence>
<dbReference type="Proteomes" id="UP000201990">
    <property type="component" value="Segment"/>
</dbReference>
<evidence type="ECO:0000313" key="3">
    <source>
        <dbReference type="Proteomes" id="UP000201990"/>
    </source>
</evidence>
<protein>
    <submittedName>
        <fullName evidence="2">Minor tail protein</fullName>
    </submittedName>
</protein>
<dbReference type="InterPro" id="IPR022704">
    <property type="entry name" value="DUF2746"/>
</dbReference>
<dbReference type="EMBL" id="KU998251">
    <property type="protein sequence ID" value="ANA87165.1"/>
    <property type="molecule type" value="Genomic_DNA"/>
</dbReference>
<dbReference type="RefSeq" id="YP_009269052.1">
    <property type="nucleotide sequence ID" value="NC_030695.1"/>
</dbReference>
<reference evidence="2 3" key="1">
    <citation type="submission" date="2016-03" db="EMBL/GenBank/DDBJ databases">
        <authorList>
            <person name="Montgomery M.T."/>
            <person name="Guerrero C.A."/>
            <person name="Mavrich T.N."/>
            <person name="Pope W.H."/>
            <person name="Garlena R.A."/>
            <person name="Russell D.A."/>
            <person name="Jacobs-Sera D."/>
            <person name="Hendrix R.W."/>
            <person name="Hatfull G.F."/>
        </authorList>
    </citation>
    <scope>NUCLEOTIDE SEQUENCE [LARGE SCALE GENOMIC DNA]</scope>
</reference>
<keyword evidence="1" id="KW-1133">Transmembrane helix</keyword>
<organism evidence="2 3">
    <name type="scientific">Gordonia phage KatherineG</name>
    <dbReference type="NCBI Taxonomy" id="1838070"/>
    <lineage>
        <taxon>Viruses</taxon>
        <taxon>Duplodnaviria</taxon>
        <taxon>Heunggongvirae</taxon>
        <taxon>Uroviricota</taxon>
        <taxon>Caudoviricetes</taxon>
        <taxon>Soupsvirus</taxon>
        <taxon>Soupsvirus soups</taxon>
    </lineage>
</organism>
<feature type="transmembrane region" description="Helical" evidence="1">
    <location>
        <begin position="12"/>
        <end position="35"/>
    </location>
</feature>
<dbReference type="GeneID" id="28378391"/>
<dbReference type="Pfam" id="PF10874">
    <property type="entry name" value="DUF2746"/>
    <property type="match status" value="1"/>
</dbReference>
<evidence type="ECO:0000313" key="2">
    <source>
        <dbReference type="EMBL" id="ANA87165.1"/>
    </source>
</evidence>
<name>A0A160DGK0_9CAUD</name>
<proteinExistence type="predicted"/>